<evidence type="ECO:0000313" key="1">
    <source>
        <dbReference type="EMBL" id="KAL0433980.1"/>
    </source>
</evidence>
<dbReference type="EMBL" id="JACGWN010000009">
    <property type="protein sequence ID" value="KAL0433980.1"/>
    <property type="molecule type" value="Genomic_DNA"/>
</dbReference>
<reference evidence="1" key="1">
    <citation type="submission" date="2020-06" db="EMBL/GenBank/DDBJ databases">
        <authorList>
            <person name="Li T."/>
            <person name="Hu X."/>
            <person name="Zhang T."/>
            <person name="Song X."/>
            <person name="Zhang H."/>
            <person name="Dai N."/>
            <person name="Sheng W."/>
            <person name="Hou X."/>
            <person name="Wei L."/>
        </authorList>
    </citation>
    <scope>NUCLEOTIDE SEQUENCE</scope>
    <source>
        <strain evidence="1">KEN1</strain>
        <tissue evidence="1">Leaf</tissue>
    </source>
</reference>
<organism evidence="1">
    <name type="scientific">Sesamum latifolium</name>
    <dbReference type="NCBI Taxonomy" id="2727402"/>
    <lineage>
        <taxon>Eukaryota</taxon>
        <taxon>Viridiplantae</taxon>
        <taxon>Streptophyta</taxon>
        <taxon>Embryophyta</taxon>
        <taxon>Tracheophyta</taxon>
        <taxon>Spermatophyta</taxon>
        <taxon>Magnoliopsida</taxon>
        <taxon>eudicotyledons</taxon>
        <taxon>Gunneridae</taxon>
        <taxon>Pentapetalae</taxon>
        <taxon>asterids</taxon>
        <taxon>lamiids</taxon>
        <taxon>Lamiales</taxon>
        <taxon>Pedaliaceae</taxon>
        <taxon>Sesamum</taxon>
    </lineage>
</organism>
<comment type="caution">
    <text evidence="1">The sequence shown here is derived from an EMBL/GenBank/DDBJ whole genome shotgun (WGS) entry which is preliminary data.</text>
</comment>
<accession>A0AAW2W124</accession>
<dbReference type="AlphaFoldDB" id="A0AAW2W124"/>
<protein>
    <submittedName>
        <fullName evidence="1">Uncharacterized protein</fullName>
    </submittedName>
</protein>
<name>A0AAW2W124_9LAMI</name>
<proteinExistence type="predicted"/>
<reference evidence="1" key="2">
    <citation type="journal article" date="2024" name="Plant">
        <title>Genomic evolution and insights into agronomic trait innovations of Sesamum species.</title>
        <authorList>
            <person name="Miao H."/>
            <person name="Wang L."/>
            <person name="Qu L."/>
            <person name="Liu H."/>
            <person name="Sun Y."/>
            <person name="Le M."/>
            <person name="Wang Q."/>
            <person name="Wei S."/>
            <person name="Zheng Y."/>
            <person name="Lin W."/>
            <person name="Duan Y."/>
            <person name="Cao H."/>
            <person name="Xiong S."/>
            <person name="Wang X."/>
            <person name="Wei L."/>
            <person name="Li C."/>
            <person name="Ma Q."/>
            <person name="Ju M."/>
            <person name="Zhao R."/>
            <person name="Li G."/>
            <person name="Mu C."/>
            <person name="Tian Q."/>
            <person name="Mei H."/>
            <person name="Zhang T."/>
            <person name="Gao T."/>
            <person name="Zhang H."/>
        </authorList>
    </citation>
    <scope>NUCLEOTIDE SEQUENCE</scope>
    <source>
        <strain evidence="1">KEN1</strain>
    </source>
</reference>
<gene>
    <name evidence="1" type="ORF">Slati_2732300</name>
</gene>
<sequence length="67" mass="7257">MSSTQAQKPSLRYALRSFCGELVSSVPCRHLNPPSRRQLSPASGGQLAILPARFLNLAPSRAPRSKP</sequence>